<feature type="transmembrane region" description="Helical" evidence="10">
    <location>
        <begin position="273"/>
        <end position="296"/>
    </location>
</feature>
<sequence length="408" mass="44413">MEILIVVRLLVVLLLIALMVIFITRRFAVPYTLGLVLVGLLISLFGHLDAFHLSPELVLFVFLPPLIFEGSWSISLKLLRENWAPILLLAVPGLLLELILIALPLYFFVHVPWSVALLLAAILSPTDPVAVLGLFRQLKVNEHLSILIEGESLFNDGVAGALYQVFLAIVLLSLQGQQVTFGVAVMRGIGVFLLQAGGGVLVGALCGLAVSRCVRQVNDHLIEMTMTIVTAYGVYLLADAMHMSGILAVIVASLILSDYCLKQGMSEETRLAVDDFWSMIAFLANALLFLLVGAQLNPVSLLTTQEPISLLLAAGVVIGAVLVARYVMVLILPLAFGGALRKRLHTWRFILLWSGLRGALSLALVLALPTNIPDRTALIFSTYMVVLFTLLVQGFSIRPVLRRIPGLQ</sequence>
<feature type="transmembrane region" description="Helical" evidence="10">
    <location>
        <begin position="380"/>
        <end position="401"/>
    </location>
</feature>
<evidence type="ECO:0000313" key="13">
    <source>
        <dbReference type="Proteomes" id="UP000287188"/>
    </source>
</evidence>
<dbReference type="GO" id="GO:0015386">
    <property type="term" value="F:potassium:proton antiporter activity"/>
    <property type="evidence" value="ECO:0007669"/>
    <property type="project" value="TreeGrafter"/>
</dbReference>
<dbReference type="GO" id="GO:0098719">
    <property type="term" value="P:sodium ion import across plasma membrane"/>
    <property type="evidence" value="ECO:0007669"/>
    <property type="project" value="TreeGrafter"/>
</dbReference>
<evidence type="ECO:0000256" key="2">
    <source>
        <dbReference type="ARBA" id="ARBA00022448"/>
    </source>
</evidence>
<dbReference type="OrthoDB" id="9809206at2"/>
<keyword evidence="9" id="KW-0739">Sodium transport</keyword>
<feature type="transmembrane region" description="Helical" evidence="10">
    <location>
        <begin position="6"/>
        <end position="24"/>
    </location>
</feature>
<name>A0A402AGI9_9CHLR</name>
<proteinExistence type="predicted"/>
<evidence type="ECO:0000256" key="1">
    <source>
        <dbReference type="ARBA" id="ARBA00004651"/>
    </source>
</evidence>
<evidence type="ECO:0000256" key="10">
    <source>
        <dbReference type="SAM" id="Phobius"/>
    </source>
</evidence>
<dbReference type="PANTHER" id="PTHR10110">
    <property type="entry name" value="SODIUM/HYDROGEN EXCHANGER"/>
    <property type="match status" value="1"/>
</dbReference>
<feature type="transmembrane region" description="Helical" evidence="10">
    <location>
        <begin position="188"/>
        <end position="209"/>
    </location>
</feature>
<dbReference type="AlphaFoldDB" id="A0A402AGI9"/>
<evidence type="ECO:0000256" key="3">
    <source>
        <dbReference type="ARBA" id="ARBA00022475"/>
    </source>
</evidence>
<accession>A0A402AGI9</accession>
<feature type="transmembrane region" description="Helical" evidence="10">
    <location>
        <begin position="115"/>
        <end position="135"/>
    </location>
</feature>
<dbReference type="GO" id="GO:0005886">
    <property type="term" value="C:plasma membrane"/>
    <property type="evidence" value="ECO:0007669"/>
    <property type="project" value="UniProtKB-SubCell"/>
</dbReference>
<comment type="caution">
    <text evidence="12">The sequence shown here is derived from an EMBL/GenBank/DDBJ whole genome shotgun (WGS) entry which is preliminary data.</text>
</comment>
<evidence type="ECO:0000256" key="6">
    <source>
        <dbReference type="ARBA" id="ARBA00023053"/>
    </source>
</evidence>
<keyword evidence="7" id="KW-0406">Ion transport</keyword>
<keyword evidence="13" id="KW-1185">Reference proteome</keyword>
<comment type="subcellular location">
    <subcellularLocation>
        <location evidence="1">Cell membrane</location>
        <topology evidence="1">Multi-pass membrane protein</topology>
    </subcellularLocation>
</comment>
<feature type="transmembrane region" description="Helical" evidence="10">
    <location>
        <begin position="31"/>
        <end position="51"/>
    </location>
</feature>
<reference evidence="13" key="1">
    <citation type="submission" date="2018-12" db="EMBL/GenBank/DDBJ databases">
        <title>Tengunoibacter tsumagoiensis gen. nov., sp. nov., Dictyobacter kobayashii sp. nov., D. alpinus sp. nov., and D. joshuensis sp. nov. and description of Dictyobacteraceae fam. nov. within the order Ktedonobacterales isolated from Tengu-no-mugimeshi.</title>
        <authorList>
            <person name="Wang C.M."/>
            <person name="Zheng Y."/>
            <person name="Sakai Y."/>
            <person name="Toyoda A."/>
            <person name="Minakuchi Y."/>
            <person name="Abe K."/>
            <person name="Yokota A."/>
            <person name="Yabe S."/>
        </authorList>
    </citation>
    <scope>NUCLEOTIDE SEQUENCE [LARGE SCALE GENOMIC DNA]</scope>
    <source>
        <strain evidence="13">Uno11</strain>
    </source>
</reference>
<dbReference type="GO" id="GO:0051453">
    <property type="term" value="P:regulation of intracellular pH"/>
    <property type="evidence" value="ECO:0007669"/>
    <property type="project" value="TreeGrafter"/>
</dbReference>
<dbReference type="Pfam" id="PF00999">
    <property type="entry name" value="Na_H_Exchanger"/>
    <property type="match status" value="1"/>
</dbReference>
<dbReference type="InterPro" id="IPR006153">
    <property type="entry name" value="Cation/H_exchanger_TM"/>
</dbReference>
<feature type="transmembrane region" description="Helical" evidence="10">
    <location>
        <begin position="308"/>
        <end position="337"/>
    </location>
</feature>
<keyword evidence="8 10" id="KW-0472">Membrane</keyword>
<dbReference type="PANTHER" id="PTHR10110:SF86">
    <property type="entry name" value="SODIUM_HYDROGEN EXCHANGER 7"/>
    <property type="match status" value="1"/>
</dbReference>
<dbReference type="RefSeq" id="WP_126549748.1">
    <property type="nucleotide sequence ID" value="NZ_BIFS01000001.1"/>
</dbReference>
<protein>
    <recommendedName>
        <fullName evidence="11">Cation/H+ exchanger transmembrane domain-containing protein</fullName>
    </recommendedName>
</protein>
<gene>
    <name evidence="12" type="ORF">KDK_19730</name>
</gene>
<organism evidence="12 13">
    <name type="scientific">Dictyobacter kobayashii</name>
    <dbReference type="NCBI Taxonomy" id="2014872"/>
    <lineage>
        <taxon>Bacteria</taxon>
        <taxon>Bacillati</taxon>
        <taxon>Chloroflexota</taxon>
        <taxon>Ktedonobacteria</taxon>
        <taxon>Ktedonobacterales</taxon>
        <taxon>Dictyobacteraceae</taxon>
        <taxon>Dictyobacter</taxon>
    </lineage>
</organism>
<feature type="transmembrane region" description="Helical" evidence="10">
    <location>
        <begin position="57"/>
        <end position="79"/>
    </location>
</feature>
<evidence type="ECO:0000256" key="5">
    <source>
        <dbReference type="ARBA" id="ARBA00022989"/>
    </source>
</evidence>
<evidence type="ECO:0000256" key="4">
    <source>
        <dbReference type="ARBA" id="ARBA00022692"/>
    </source>
</evidence>
<keyword evidence="3" id="KW-1003">Cell membrane</keyword>
<evidence type="ECO:0000313" key="12">
    <source>
        <dbReference type="EMBL" id="GCE18173.1"/>
    </source>
</evidence>
<feature type="transmembrane region" description="Helical" evidence="10">
    <location>
        <begin position="86"/>
        <end position="109"/>
    </location>
</feature>
<keyword evidence="2" id="KW-0813">Transport</keyword>
<evidence type="ECO:0000256" key="7">
    <source>
        <dbReference type="ARBA" id="ARBA00023065"/>
    </source>
</evidence>
<dbReference type="Proteomes" id="UP000287188">
    <property type="component" value="Unassembled WGS sequence"/>
</dbReference>
<dbReference type="GO" id="GO:0015385">
    <property type="term" value="F:sodium:proton antiporter activity"/>
    <property type="evidence" value="ECO:0007669"/>
    <property type="project" value="InterPro"/>
</dbReference>
<feature type="transmembrane region" description="Helical" evidence="10">
    <location>
        <begin position="156"/>
        <end position="176"/>
    </location>
</feature>
<evidence type="ECO:0000256" key="9">
    <source>
        <dbReference type="ARBA" id="ARBA00023201"/>
    </source>
</evidence>
<dbReference type="InterPro" id="IPR018422">
    <property type="entry name" value="Cation/H_exchanger_CPA1"/>
</dbReference>
<evidence type="ECO:0000259" key="11">
    <source>
        <dbReference type="Pfam" id="PF00999"/>
    </source>
</evidence>
<feature type="domain" description="Cation/H+ exchanger transmembrane" evidence="11">
    <location>
        <begin position="15"/>
        <end position="402"/>
    </location>
</feature>
<keyword evidence="5 10" id="KW-1133">Transmembrane helix</keyword>
<dbReference type="Gene3D" id="6.10.140.1330">
    <property type="match status" value="1"/>
</dbReference>
<keyword evidence="6" id="KW-0915">Sodium</keyword>
<keyword evidence="4 10" id="KW-0812">Transmembrane</keyword>
<feature type="transmembrane region" description="Helical" evidence="10">
    <location>
        <begin position="349"/>
        <end position="368"/>
    </location>
</feature>
<evidence type="ECO:0000256" key="8">
    <source>
        <dbReference type="ARBA" id="ARBA00023136"/>
    </source>
</evidence>
<dbReference type="EMBL" id="BIFS01000001">
    <property type="protein sequence ID" value="GCE18173.1"/>
    <property type="molecule type" value="Genomic_DNA"/>
</dbReference>